<dbReference type="RefSeq" id="WP_069926748.1">
    <property type="nucleotide sequence ID" value="NZ_MEHI01000001.1"/>
</dbReference>
<dbReference type="OrthoDB" id="3213819at2"/>
<organism evidence="2 3">
    <name type="scientific">Streptomyces agglomeratus</name>
    <dbReference type="NCBI Taxonomy" id="285458"/>
    <lineage>
        <taxon>Bacteria</taxon>
        <taxon>Bacillati</taxon>
        <taxon>Actinomycetota</taxon>
        <taxon>Actinomycetes</taxon>
        <taxon>Kitasatosporales</taxon>
        <taxon>Streptomycetaceae</taxon>
        <taxon>Streptomyces</taxon>
    </lineage>
</organism>
<evidence type="ECO:0000313" key="3">
    <source>
        <dbReference type="Proteomes" id="UP000095759"/>
    </source>
</evidence>
<sequence length="166" mass="17745">MTSTSRRLLSRSSVPGLSALSCAALLLAAAGCSFTDGAVAIPVPTPAPEGAELCRALHRELPESVEGQKRRTADPESDLTAVWGDPAIVLRCGVPRPEKMNDPAAQAVEADGVNWMLERQKDGSPRFTTTYREVYVEVTLPAKYAHDVTTLAAFAEPVRKTVPDSV</sequence>
<evidence type="ECO:0000313" key="2">
    <source>
        <dbReference type="EMBL" id="OEJ24836.1"/>
    </source>
</evidence>
<feature type="chain" id="PRO_5038565968" description="DUF3515 domain-containing protein" evidence="1">
    <location>
        <begin position="24"/>
        <end position="166"/>
    </location>
</feature>
<dbReference type="STRING" id="285458.BGM19_26400"/>
<dbReference type="InterPro" id="IPR021903">
    <property type="entry name" value="DUF3515"/>
</dbReference>
<dbReference type="PROSITE" id="PS51257">
    <property type="entry name" value="PROKAR_LIPOPROTEIN"/>
    <property type="match status" value="1"/>
</dbReference>
<feature type="signal peptide" evidence="1">
    <location>
        <begin position="1"/>
        <end position="23"/>
    </location>
</feature>
<proteinExistence type="predicted"/>
<dbReference type="AlphaFoldDB" id="A0A1E5P5K9"/>
<reference evidence="2 3" key="1">
    <citation type="submission" date="2016-08" db="EMBL/GenBank/DDBJ databases">
        <title>Complete genome sequence of Streptomyces agglomeratus strain 6-3-2, a novel anti-MRSA actinomycete isolated from Wuli of Tebit, China.</title>
        <authorList>
            <person name="Chen X."/>
        </authorList>
    </citation>
    <scope>NUCLEOTIDE SEQUENCE [LARGE SCALE GENOMIC DNA]</scope>
    <source>
        <strain evidence="2 3">6-3-2</strain>
    </source>
</reference>
<dbReference type="Pfam" id="PF12028">
    <property type="entry name" value="DUF3515"/>
    <property type="match status" value="1"/>
</dbReference>
<accession>A0A1E5P5K9</accession>
<gene>
    <name evidence="2" type="ORF">AS594_10415</name>
</gene>
<keyword evidence="1" id="KW-0732">Signal</keyword>
<dbReference type="EMBL" id="MEHJ01000001">
    <property type="protein sequence ID" value="OEJ24836.1"/>
    <property type="molecule type" value="Genomic_DNA"/>
</dbReference>
<keyword evidence="3" id="KW-1185">Reference proteome</keyword>
<dbReference type="Proteomes" id="UP000095759">
    <property type="component" value="Unassembled WGS sequence"/>
</dbReference>
<evidence type="ECO:0000256" key="1">
    <source>
        <dbReference type="SAM" id="SignalP"/>
    </source>
</evidence>
<name>A0A1E5P5K9_9ACTN</name>
<evidence type="ECO:0008006" key="4">
    <source>
        <dbReference type="Google" id="ProtNLM"/>
    </source>
</evidence>
<protein>
    <recommendedName>
        <fullName evidence="4">DUF3515 domain-containing protein</fullName>
    </recommendedName>
</protein>
<comment type="caution">
    <text evidence="2">The sequence shown here is derived from an EMBL/GenBank/DDBJ whole genome shotgun (WGS) entry which is preliminary data.</text>
</comment>